<comment type="caution">
    <text evidence="2">The sequence shown here is derived from an EMBL/GenBank/DDBJ whole genome shotgun (WGS) entry which is preliminary data.</text>
</comment>
<evidence type="ECO:0000313" key="2">
    <source>
        <dbReference type="EMBL" id="MCQ8277911.1"/>
    </source>
</evidence>
<feature type="chain" id="PRO_5045878223" evidence="1">
    <location>
        <begin position="22"/>
        <end position="152"/>
    </location>
</feature>
<dbReference type="PANTHER" id="PTHR36302:SF1">
    <property type="entry name" value="COPPER CHAPERONE PCU(A)C"/>
    <property type="match status" value="1"/>
</dbReference>
<accession>A0ABT1W4V3</accession>
<gene>
    <name evidence="2" type="ORF">NFI95_05560</name>
</gene>
<dbReference type="InterPro" id="IPR036182">
    <property type="entry name" value="PCuAC_sf"/>
</dbReference>
<dbReference type="InterPro" id="IPR058248">
    <property type="entry name" value="Lxx211020-like"/>
</dbReference>
<dbReference type="SUPFAM" id="SSF110087">
    <property type="entry name" value="DR1885-like metal-binding protein"/>
    <property type="match status" value="1"/>
</dbReference>
<evidence type="ECO:0000256" key="1">
    <source>
        <dbReference type="SAM" id="SignalP"/>
    </source>
</evidence>
<name>A0ABT1W4V3_9PROT</name>
<dbReference type="Gene3D" id="2.60.40.1890">
    <property type="entry name" value="PCu(A)C copper chaperone"/>
    <property type="match status" value="1"/>
</dbReference>
<dbReference type="EMBL" id="JAMSKV010000003">
    <property type="protein sequence ID" value="MCQ8277911.1"/>
    <property type="molecule type" value="Genomic_DNA"/>
</dbReference>
<evidence type="ECO:0000313" key="3">
    <source>
        <dbReference type="Proteomes" id="UP001524587"/>
    </source>
</evidence>
<dbReference type="RefSeq" id="WP_422863370.1">
    <property type="nucleotide sequence ID" value="NZ_JAMSKV010000003.1"/>
</dbReference>
<feature type="signal peptide" evidence="1">
    <location>
        <begin position="1"/>
        <end position="21"/>
    </location>
</feature>
<keyword evidence="1" id="KW-0732">Signal</keyword>
<reference evidence="2 3" key="1">
    <citation type="submission" date="2022-06" db="EMBL/GenBank/DDBJ databases">
        <title>Endosaccharibacter gen. nov., sp. nov., endophytic bacteria isolated from sugarcane.</title>
        <authorList>
            <person name="Pitiwittayakul N."/>
            <person name="Yukphan P."/>
            <person name="Charoenyingcharoen P."/>
            <person name="Tanasupawat S."/>
        </authorList>
    </citation>
    <scope>NUCLEOTIDE SEQUENCE [LARGE SCALE GENOMIC DNA]</scope>
    <source>
        <strain evidence="2 3">KSS8</strain>
    </source>
</reference>
<dbReference type="InterPro" id="IPR007410">
    <property type="entry name" value="LpqE-like"/>
</dbReference>
<keyword evidence="3" id="KW-1185">Reference proteome</keyword>
<dbReference type="Proteomes" id="UP001524587">
    <property type="component" value="Unassembled WGS sequence"/>
</dbReference>
<organism evidence="2 3">
    <name type="scientific">Endosaccharibacter trunci</name>
    <dbReference type="NCBI Taxonomy" id="2812733"/>
    <lineage>
        <taxon>Bacteria</taxon>
        <taxon>Pseudomonadati</taxon>
        <taxon>Pseudomonadota</taxon>
        <taxon>Alphaproteobacteria</taxon>
        <taxon>Acetobacterales</taxon>
        <taxon>Acetobacteraceae</taxon>
        <taxon>Endosaccharibacter</taxon>
    </lineage>
</organism>
<protein>
    <submittedName>
        <fullName evidence="2">Copper chaperone PCu(A)C</fullName>
    </submittedName>
</protein>
<dbReference type="Pfam" id="PF04314">
    <property type="entry name" value="PCuAC"/>
    <property type="match status" value="1"/>
</dbReference>
<dbReference type="PANTHER" id="PTHR36302">
    <property type="entry name" value="BLR7088 PROTEIN"/>
    <property type="match status" value="1"/>
</dbReference>
<sequence length="152" mass="16324">MTVPRRFLLPALVLLVTPAIADTPKKAPAPQHPTLTVANGWFATVRNNGPTYGYFRITNSGDKPVLITGYSAPACTSLNLEEAHSGGINGKAAVKMTVAAKTTLVFSRGGYHLVCERGSNIPTPGQTIPVKMTFMDHPDLTADFSVREFPTR</sequence>
<proteinExistence type="predicted"/>